<dbReference type="AlphaFoldDB" id="A0AAV4N8P9"/>
<sequence length="106" mass="12044">MRAKSRILWSKLNSASKQTNKADVVSDTKQSLLSVMVCVLYLHTNQLRRLRDKSLLLFPPGQILEKKKWNVHQSTFHEIPPPPGSGTSRNDDSLAKKKQASNEIFD</sequence>
<dbReference type="Proteomes" id="UP001054945">
    <property type="component" value="Unassembled WGS sequence"/>
</dbReference>
<protein>
    <submittedName>
        <fullName evidence="2">Uncharacterized protein</fullName>
    </submittedName>
</protein>
<keyword evidence="3" id="KW-1185">Reference proteome</keyword>
<proteinExistence type="predicted"/>
<organism evidence="2 3">
    <name type="scientific">Caerostris extrusa</name>
    <name type="common">Bark spider</name>
    <name type="synonym">Caerostris bankana</name>
    <dbReference type="NCBI Taxonomy" id="172846"/>
    <lineage>
        <taxon>Eukaryota</taxon>
        <taxon>Metazoa</taxon>
        <taxon>Ecdysozoa</taxon>
        <taxon>Arthropoda</taxon>
        <taxon>Chelicerata</taxon>
        <taxon>Arachnida</taxon>
        <taxon>Araneae</taxon>
        <taxon>Araneomorphae</taxon>
        <taxon>Entelegynae</taxon>
        <taxon>Araneoidea</taxon>
        <taxon>Araneidae</taxon>
        <taxon>Caerostris</taxon>
    </lineage>
</organism>
<name>A0AAV4N8P9_CAEEX</name>
<comment type="caution">
    <text evidence="2">The sequence shown here is derived from an EMBL/GenBank/DDBJ whole genome shotgun (WGS) entry which is preliminary data.</text>
</comment>
<evidence type="ECO:0000313" key="2">
    <source>
        <dbReference type="EMBL" id="GIX80881.1"/>
    </source>
</evidence>
<dbReference type="EMBL" id="BPLR01003069">
    <property type="protein sequence ID" value="GIX80881.1"/>
    <property type="molecule type" value="Genomic_DNA"/>
</dbReference>
<reference evidence="2 3" key="1">
    <citation type="submission" date="2021-06" db="EMBL/GenBank/DDBJ databases">
        <title>Caerostris extrusa draft genome.</title>
        <authorList>
            <person name="Kono N."/>
            <person name="Arakawa K."/>
        </authorList>
    </citation>
    <scope>NUCLEOTIDE SEQUENCE [LARGE SCALE GENOMIC DNA]</scope>
</reference>
<feature type="region of interest" description="Disordered" evidence="1">
    <location>
        <begin position="74"/>
        <end position="106"/>
    </location>
</feature>
<evidence type="ECO:0000256" key="1">
    <source>
        <dbReference type="SAM" id="MobiDB-lite"/>
    </source>
</evidence>
<evidence type="ECO:0000313" key="3">
    <source>
        <dbReference type="Proteomes" id="UP001054945"/>
    </source>
</evidence>
<accession>A0AAV4N8P9</accession>
<gene>
    <name evidence="2" type="ORF">CEXT_419501</name>
</gene>